<dbReference type="InterPro" id="IPR056456">
    <property type="entry name" value="Beta-prop_IFT80_2nd"/>
</dbReference>
<evidence type="ECO:0000313" key="3">
    <source>
        <dbReference type="Proteomes" id="UP000663844"/>
    </source>
</evidence>
<organism evidence="2 3">
    <name type="scientific">Adineta steineri</name>
    <dbReference type="NCBI Taxonomy" id="433720"/>
    <lineage>
        <taxon>Eukaryota</taxon>
        <taxon>Metazoa</taxon>
        <taxon>Spiralia</taxon>
        <taxon>Gnathifera</taxon>
        <taxon>Rotifera</taxon>
        <taxon>Eurotatoria</taxon>
        <taxon>Bdelloidea</taxon>
        <taxon>Adinetida</taxon>
        <taxon>Adinetidae</taxon>
        <taxon>Adineta</taxon>
    </lineage>
</organism>
<accession>A0A820LCS2</accession>
<comment type="caution">
    <text evidence="2">The sequence shown here is derived from an EMBL/GenBank/DDBJ whole genome shotgun (WGS) entry which is preliminary data.</text>
</comment>
<evidence type="ECO:0000313" key="2">
    <source>
        <dbReference type="EMBL" id="CAF4351771.1"/>
    </source>
</evidence>
<dbReference type="AlphaFoldDB" id="A0A820LCS2"/>
<dbReference type="Proteomes" id="UP000663844">
    <property type="component" value="Unassembled WGS sequence"/>
</dbReference>
<protein>
    <recommendedName>
        <fullName evidence="1">IFT80 second beta-propeller domain-containing protein</fullName>
    </recommendedName>
</protein>
<dbReference type="PANTHER" id="PTHR24098:SF0">
    <property type="entry name" value="OUTER SEGMENT 5"/>
    <property type="match status" value="1"/>
</dbReference>
<evidence type="ECO:0000259" key="1">
    <source>
        <dbReference type="Pfam" id="PF23335"/>
    </source>
</evidence>
<gene>
    <name evidence="2" type="ORF">OXD698_LOCUS48813</name>
</gene>
<dbReference type="PANTHER" id="PTHR24098">
    <property type="entry name" value="OUTER SEGMENT 5"/>
    <property type="match status" value="1"/>
</dbReference>
<proteinExistence type="predicted"/>
<dbReference type="EMBL" id="CAJOAZ010021006">
    <property type="protein sequence ID" value="CAF4351771.1"/>
    <property type="molecule type" value="Genomic_DNA"/>
</dbReference>
<dbReference type="Pfam" id="PF23335">
    <property type="entry name" value="Beta-prop_IFT80_2nd"/>
    <property type="match status" value="1"/>
</dbReference>
<reference evidence="2" key="1">
    <citation type="submission" date="2021-02" db="EMBL/GenBank/DDBJ databases">
        <authorList>
            <person name="Nowell W R."/>
        </authorList>
    </citation>
    <scope>NUCLEOTIDE SEQUENCE</scope>
</reference>
<sequence>IITVSNCETELKDRIELKDRLVKMSVGFGYLIVLTSNQGLIYNCKQLGHPALFDLRDMSMNLIVQAEKYFLLSDGINISIYSYEGRLVSTPKLISSKSDSININTVSISPDTIAVRDATDTKSIMFYDISGKPIGDGKLVSHAVNNNILSRIIFIVFCSMKEII</sequence>
<feature type="non-terminal residue" evidence="2">
    <location>
        <position position="1"/>
    </location>
</feature>
<feature type="domain" description="IFT80 second beta-propeller" evidence="1">
    <location>
        <begin position="2"/>
        <end position="144"/>
    </location>
</feature>
<dbReference type="GO" id="GO:0005929">
    <property type="term" value="C:cilium"/>
    <property type="evidence" value="ECO:0007669"/>
    <property type="project" value="TreeGrafter"/>
</dbReference>
<name>A0A820LCS2_9BILA</name>
<dbReference type="GO" id="GO:0060271">
    <property type="term" value="P:cilium assembly"/>
    <property type="evidence" value="ECO:0007669"/>
    <property type="project" value="TreeGrafter"/>
</dbReference>
<dbReference type="GO" id="GO:0030992">
    <property type="term" value="C:intraciliary transport particle B"/>
    <property type="evidence" value="ECO:0007669"/>
    <property type="project" value="TreeGrafter"/>
</dbReference>